<evidence type="ECO:0000259" key="2">
    <source>
        <dbReference type="Pfam" id="PF09792"/>
    </source>
</evidence>
<dbReference type="STRING" id="40998.A0A2P8A433"/>
<dbReference type="OrthoDB" id="77201at2759"/>
<feature type="domain" description="Ubiquitin 3 binding protein But2 C-terminal" evidence="2">
    <location>
        <begin position="415"/>
        <end position="555"/>
    </location>
</feature>
<dbReference type="EMBL" id="NHZQ01000067">
    <property type="protein sequence ID" value="PSK55221.1"/>
    <property type="molecule type" value="Genomic_DNA"/>
</dbReference>
<dbReference type="PANTHER" id="PTHR39613">
    <property type="entry name" value="ANCHORED CELL WALL PROTEIN, PUTATIVE (AFU_ORTHOLOGUE AFUA_4G08960)-RELATED"/>
    <property type="match status" value="1"/>
</dbReference>
<dbReference type="PANTHER" id="PTHR39613:SF1">
    <property type="entry name" value="ANCHORED CELL WALL PROTEIN, PUTATIVE (AFU_ORTHOLOGUE AFUA_4G08960)-RELATED"/>
    <property type="match status" value="1"/>
</dbReference>
<name>A0A2P8A433_9PEZI</name>
<proteinExistence type="predicted"/>
<gene>
    <name evidence="3" type="ORF">B9Z65_2610</name>
</gene>
<evidence type="ECO:0000313" key="4">
    <source>
        <dbReference type="Proteomes" id="UP000243723"/>
    </source>
</evidence>
<sequence length="566" mass="59630">MKTFNAILAATILGSTYAQQYTGFNYGNKKPTGELKVRQDYLDEFEAARNLVGTNGQYTSARIYTTVQGDSGSAINEAIFAANQSKTSVLLGLWCSAGRGVFDGEKAALTSVFNTFRPEDLRGLIAGISVGSEDIYRISDLDTGTDPGEQPGVIAGYVNEIKQLVANTPGWSGIPVGHVDTWNVYTNATNWPELGQVIDAVDFIGMNGFPYFQSKDVNSPENLGPLFATALRSTQEASRGKPVWVTETGFPTYGPTFNLAVPGAEVAQRYYQDVGCGQLFGKVNTWWYILLDGVNPPPANPQTPAFGVLAPPLRPDPAGPVSTQPIYDLSCPAPPTSTGMSSTSVANYSGTTLAFATPSLIIGGGGFPLSSPSTFVTLTSSSQVSSSGLNTSTSSSTPSSPSVSSCPADLNGVFEYPHLIVPISSSQPDSALGTQYFGTVNDETSTLYNFDIPASLEGHTCSVVFLFPRPEQLVWSTYDFNSQGGLSISQLSSPADETTSFSNTPSGSIVGSIGTVQPGSSYVVSSGPCSAGGRIGYRVDPTGGLSLNYFQDYNPAGPIGLFLRSC</sequence>
<dbReference type="InterPro" id="IPR018620">
    <property type="entry name" value="Ubiquitin3-bd_protein_But2_C"/>
</dbReference>
<comment type="caution">
    <text evidence="3">The sequence shown here is derived from an EMBL/GenBank/DDBJ whole genome shotgun (WGS) entry which is preliminary data.</text>
</comment>
<protein>
    <submittedName>
        <fullName evidence="3">Glucan 1,3-beta-glucosidase BGL2</fullName>
    </submittedName>
</protein>
<dbReference type="SUPFAM" id="SSF51445">
    <property type="entry name" value="(Trans)glycosidases"/>
    <property type="match status" value="1"/>
</dbReference>
<feature type="signal peptide" evidence="1">
    <location>
        <begin position="1"/>
        <end position="18"/>
    </location>
</feature>
<evidence type="ECO:0000313" key="3">
    <source>
        <dbReference type="EMBL" id="PSK55221.1"/>
    </source>
</evidence>
<dbReference type="AlphaFoldDB" id="A0A2P8A433"/>
<keyword evidence="4" id="KW-1185">Reference proteome</keyword>
<dbReference type="Proteomes" id="UP000243723">
    <property type="component" value="Unassembled WGS sequence"/>
</dbReference>
<dbReference type="Pfam" id="PF09792">
    <property type="entry name" value="But2"/>
    <property type="match status" value="1"/>
</dbReference>
<keyword evidence="1" id="KW-0732">Signal</keyword>
<evidence type="ECO:0000256" key="1">
    <source>
        <dbReference type="SAM" id="SignalP"/>
    </source>
</evidence>
<accession>A0A2P8A433</accession>
<organism evidence="3 4">
    <name type="scientific">Elsinoe australis</name>
    <dbReference type="NCBI Taxonomy" id="40998"/>
    <lineage>
        <taxon>Eukaryota</taxon>
        <taxon>Fungi</taxon>
        <taxon>Dikarya</taxon>
        <taxon>Ascomycota</taxon>
        <taxon>Pezizomycotina</taxon>
        <taxon>Dothideomycetes</taxon>
        <taxon>Dothideomycetidae</taxon>
        <taxon>Myriangiales</taxon>
        <taxon>Elsinoaceae</taxon>
        <taxon>Elsinoe</taxon>
    </lineage>
</organism>
<feature type="chain" id="PRO_5015137523" evidence="1">
    <location>
        <begin position="19"/>
        <end position="566"/>
    </location>
</feature>
<dbReference type="InterPro" id="IPR017853">
    <property type="entry name" value="GH"/>
</dbReference>
<reference evidence="3 4" key="1">
    <citation type="submission" date="2017-05" db="EMBL/GenBank/DDBJ databases">
        <title>Draft genome sequence of Elsinoe australis.</title>
        <authorList>
            <person name="Cheng Q."/>
        </authorList>
    </citation>
    <scope>NUCLEOTIDE SEQUENCE [LARGE SCALE GENOMIC DNA]</scope>
    <source>
        <strain evidence="3 4">NL1</strain>
    </source>
</reference>